<proteinExistence type="predicted"/>
<dbReference type="AlphaFoldDB" id="A0A2W5TMF8"/>
<evidence type="ECO:0000256" key="1">
    <source>
        <dbReference type="SAM" id="SignalP"/>
    </source>
</evidence>
<organism evidence="3 4">
    <name type="scientific">Archangium gephyra</name>
    <dbReference type="NCBI Taxonomy" id="48"/>
    <lineage>
        <taxon>Bacteria</taxon>
        <taxon>Pseudomonadati</taxon>
        <taxon>Myxococcota</taxon>
        <taxon>Myxococcia</taxon>
        <taxon>Myxococcales</taxon>
        <taxon>Cystobacterineae</taxon>
        <taxon>Archangiaceae</taxon>
        <taxon>Archangium</taxon>
    </lineage>
</organism>
<dbReference type="Proteomes" id="UP000249061">
    <property type="component" value="Unassembled WGS sequence"/>
</dbReference>
<dbReference type="InterPro" id="IPR029059">
    <property type="entry name" value="AB_hydrolase_5"/>
</dbReference>
<dbReference type="Gene3D" id="3.40.50.1820">
    <property type="entry name" value="alpha/beta hydrolase"/>
    <property type="match status" value="1"/>
</dbReference>
<evidence type="ECO:0000313" key="3">
    <source>
        <dbReference type="EMBL" id="PZR14987.1"/>
    </source>
</evidence>
<feature type="signal peptide" evidence="1">
    <location>
        <begin position="1"/>
        <end position="18"/>
    </location>
</feature>
<evidence type="ECO:0000259" key="2">
    <source>
        <dbReference type="Pfam" id="PF12695"/>
    </source>
</evidence>
<name>A0A2W5TMF8_9BACT</name>
<dbReference type="EMBL" id="QFQP01000006">
    <property type="protein sequence ID" value="PZR14987.1"/>
    <property type="molecule type" value="Genomic_DNA"/>
</dbReference>
<sequence>MKTLAPLLFAVLTGCGLAAPRAGEVVEPGVARAVFETRARGTDIVDVTVIFPSNAAGAPLPGAHPGIVFVQGGFVATARYEWQARALAREGYVVALPEHPLELAFFAIDTGAAARDLLTSLEFVDAQRLGVMGHSLGSVVTAKLALGGGFKAAVLEAGYPDTADVAKLPALGLPTLSLAGASDCSAALSKVQEGWATLPSPSALVVLEGVTHYQFTDSQAEDEQRGCAPSTAIDDAHAKMEQALLGFFASAFSTGSVGEPSLRLISGATVELK</sequence>
<accession>A0A2W5TMF8</accession>
<dbReference type="InterPro" id="IPR029058">
    <property type="entry name" value="AB_hydrolase_fold"/>
</dbReference>
<feature type="domain" description="Alpha/beta hydrolase fold-5" evidence="2">
    <location>
        <begin position="67"/>
        <end position="228"/>
    </location>
</feature>
<dbReference type="Pfam" id="PF12695">
    <property type="entry name" value="Abhydrolase_5"/>
    <property type="match status" value="1"/>
</dbReference>
<keyword evidence="1" id="KW-0732">Signal</keyword>
<gene>
    <name evidence="3" type="ORF">DI536_09420</name>
</gene>
<reference evidence="3 4" key="1">
    <citation type="submission" date="2017-08" db="EMBL/GenBank/DDBJ databases">
        <title>Infants hospitalized years apart are colonized by the same room-sourced microbial strains.</title>
        <authorList>
            <person name="Brooks B."/>
            <person name="Olm M.R."/>
            <person name="Firek B.A."/>
            <person name="Baker R."/>
            <person name="Thomas B.C."/>
            <person name="Morowitz M.J."/>
            <person name="Banfield J.F."/>
        </authorList>
    </citation>
    <scope>NUCLEOTIDE SEQUENCE [LARGE SCALE GENOMIC DNA]</scope>
    <source>
        <strain evidence="3">S2_003_000_R2_14</strain>
    </source>
</reference>
<dbReference type="PROSITE" id="PS51257">
    <property type="entry name" value="PROKAR_LIPOPROTEIN"/>
    <property type="match status" value="1"/>
</dbReference>
<dbReference type="SUPFAM" id="SSF53474">
    <property type="entry name" value="alpha/beta-Hydrolases"/>
    <property type="match status" value="1"/>
</dbReference>
<dbReference type="GO" id="GO:0016787">
    <property type="term" value="F:hydrolase activity"/>
    <property type="evidence" value="ECO:0007669"/>
    <property type="project" value="InterPro"/>
</dbReference>
<feature type="chain" id="PRO_5015913569" description="Alpha/beta hydrolase fold-5 domain-containing protein" evidence="1">
    <location>
        <begin position="19"/>
        <end position="273"/>
    </location>
</feature>
<comment type="caution">
    <text evidence="3">The sequence shown here is derived from an EMBL/GenBank/DDBJ whole genome shotgun (WGS) entry which is preliminary data.</text>
</comment>
<evidence type="ECO:0000313" key="4">
    <source>
        <dbReference type="Proteomes" id="UP000249061"/>
    </source>
</evidence>
<protein>
    <recommendedName>
        <fullName evidence="2">Alpha/beta hydrolase fold-5 domain-containing protein</fullName>
    </recommendedName>
</protein>